<dbReference type="InterPro" id="IPR003728">
    <property type="entry name" value="Ribosome_maturation_RimP"/>
</dbReference>
<dbReference type="InterPro" id="IPR028989">
    <property type="entry name" value="RimP_N"/>
</dbReference>
<dbReference type="SUPFAM" id="SSF75420">
    <property type="entry name" value="YhbC-like, N-terminal domain"/>
    <property type="match status" value="1"/>
</dbReference>
<reference evidence="6" key="1">
    <citation type="submission" date="2020-10" db="EMBL/GenBank/DDBJ databases">
        <authorList>
            <person name="Castelo-Branco R."/>
            <person name="Eusebio N."/>
            <person name="Adriana R."/>
            <person name="Vieira A."/>
            <person name="Brugerolle De Fraissinette N."/>
            <person name="Rezende De Castro R."/>
            <person name="Schneider M.P."/>
            <person name="Vasconcelos V."/>
            <person name="Leao P.N."/>
        </authorList>
    </citation>
    <scope>NUCLEOTIDE SEQUENCE</scope>
    <source>
        <strain evidence="6">LEGE 07157</strain>
    </source>
</reference>
<dbReference type="FunFam" id="3.30.300.70:FF:000001">
    <property type="entry name" value="Ribosome maturation factor RimP"/>
    <property type="match status" value="1"/>
</dbReference>
<name>A0A8J7B8D4_9CYAN</name>
<comment type="subcellular location">
    <subcellularLocation>
        <location evidence="3">Cytoplasm</location>
    </subcellularLocation>
</comment>
<keyword evidence="7" id="KW-1185">Reference proteome</keyword>
<gene>
    <name evidence="3 6" type="primary">rimP</name>
    <name evidence="6" type="ORF">IQ249_00530</name>
</gene>
<evidence type="ECO:0000259" key="5">
    <source>
        <dbReference type="Pfam" id="PF17384"/>
    </source>
</evidence>
<dbReference type="Proteomes" id="UP000654482">
    <property type="component" value="Unassembled WGS sequence"/>
</dbReference>
<dbReference type="InterPro" id="IPR028998">
    <property type="entry name" value="RimP_C"/>
</dbReference>
<dbReference type="Gene3D" id="3.30.300.70">
    <property type="entry name" value="RimP-like superfamily, N-terminal"/>
    <property type="match status" value="1"/>
</dbReference>
<comment type="caution">
    <text evidence="6">The sequence shown here is derived from an EMBL/GenBank/DDBJ whole genome shotgun (WGS) entry which is preliminary data.</text>
</comment>
<dbReference type="Pfam" id="PF02576">
    <property type="entry name" value="RimP_N"/>
    <property type="match status" value="1"/>
</dbReference>
<dbReference type="HAMAP" id="MF_01077">
    <property type="entry name" value="RimP"/>
    <property type="match status" value="1"/>
</dbReference>
<evidence type="ECO:0000256" key="3">
    <source>
        <dbReference type="HAMAP-Rule" id="MF_01077"/>
    </source>
</evidence>
<organism evidence="6 7">
    <name type="scientific">Lusitaniella coriacea LEGE 07157</name>
    <dbReference type="NCBI Taxonomy" id="945747"/>
    <lineage>
        <taxon>Bacteria</taxon>
        <taxon>Bacillati</taxon>
        <taxon>Cyanobacteriota</taxon>
        <taxon>Cyanophyceae</taxon>
        <taxon>Spirulinales</taxon>
        <taxon>Lusitaniellaceae</taxon>
        <taxon>Lusitaniella</taxon>
    </lineage>
</organism>
<dbReference type="Pfam" id="PF17384">
    <property type="entry name" value="DUF150_C"/>
    <property type="match status" value="1"/>
</dbReference>
<dbReference type="CDD" id="cd01734">
    <property type="entry name" value="YlxS_C"/>
    <property type="match status" value="1"/>
</dbReference>
<comment type="similarity">
    <text evidence="3">Belongs to the RimP family.</text>
</comment>
<dbReference type="Gene3D" id="2.30.30.180">
    <property type="entry name" value="Ribosome maturation factor RimP, C-terminal domain"/>
    <property type="match status" value="1"/>
</dbReference>
<dbReference type="PANTHER" id="PTHR33867">
    <property type="entry name" value="RIBOSOME MATURATION FACTOR RIMP"/>
    <property type="match status" value="1"/>
</dbReference>
<dbReference type="NCBIfam" id="NF000935">
    <property type="entry name" value="PRK00092.3-3"/>
    <property type="match status" value="1"/>
</dbReference>
<dbReference type="GO" id="GO:0005829">
    <property type="term" value="C:cytosol"/>
    <property type="evidence" value="ECO:0007669"/>
    <property type="project" value="TreeGrafter"/>
</dbReference>
<evidence type="ECO:0000313" key="6">
    <source>
        <dbReference type="EMBL" id="MBE9114373.1"/>
    </source>
</evidence>
<dbReference type="EMBL" id="JADEWZ010000001">
    <property type="protein sequence ID" value="MBE9114373.1"/>
    <property type="molecule type" value="Genomic_DNA"/>
</dbReference>
<dbReference type="AlphaFoldDB" id="A0A8J7B8D4"/>
<evidence type="ECO:0000256" key="1">
    <source>
        <dbReference type="ARBA" id="ARBA00022490"/>
    </source>
</evidence>
<keyword evidence="2 3" id="KW-0690">Ribosome biogenesis</keyword>
<dbReference type="GO" id="GO:0006412">
    <property type="term" value="P:translation"/>
    <property type="evidence" value="ECO:0007669"/>
    <property type="project" value="TreeGrafter"/>
</dbReference>
<feature type="domain" description="Ribosome maturation factor RimP N-terminal" evidence="4">
    <location>
        <begin position="13"/>
        <end position="84"/>
    </location>
</feature>
<accession>A0A8J7B8D4</accession>
<dbReference type="InterPro" id="IPR036847">
    <property type="entry name" value="RimP_C_sf"/>
</dbReference>
<dbReference type="InterPro" id="IPR035956">
    <property type="entry name" value="RimP_N_sf"/>
</dbReference>
<sequence>MTHPLIPKIIELAAPIAEQLDLELVDVVFQTNKRPPVLRVDIRNRATDTSLEDCERMSRALEEHLDATQAIPDAYVLEISSPGVSRQLTTEREFIAFKGFPVLVKTYGPYEGKKEWRGNLKGRDEEAVHLNQKGRAIAIPRNIVAKVQLDDSR</sequence>
<evidence type="ECO:0000313" key="7">
    <source>
        <dbReference type="Proteomes" id="UP000654482"/>
    </source>
</evidence>
<evidence type="ECO:0000259" key="4">
    <source>
        <dbReference type="Pfam" id="PF02576"/>
    </source>
</evidence>
<feature type="domain" description="Ribosome maturation factor RimP C-terminal" evidence="5">
    <location>
        <begin position="88"/>
        <end position="149"/>
    </location>
</feature>
<dbReference type="GO" id="GO:0000028">
    <property type="term" value="P:ribosomal small subunit assembly"/>
    <property type="evidence" value="ECO:0007669"/>
    <property type="project" value="TreeGrafter"/>
</dbReference>
<proteinExistence type="inferred from homology"/>
<protein>
    <recommendedName>
        <fullName evidence="3">Ribosome maturation factor RimP</fullName>
    </recommendedName>
</protein>
<dbReference type="SUPFAM" id="SSF74942">
    <property type="entry name" value="YhbC-like, C-terminal domain"/>
    <property type="match status" value="1"/>
</dbReference>
<dbReference type="PANTHER" id="PTHR33867:SF1">
    <property type="entry name" value="RIBOSOME MATURATION FACTOR RIMP"/>
    <property type="match status" value="1"/>
</dbReference>
<comment type="function">
    <text evidence="3">Required for maturation of 30S ribosomal subunits.</text>
</comment>
<keyword evidence="1 3" id="KW-0963">Cytoplasm</keyword>
<dbReference type="RefSeq" id="WP_194027455.1">
    <property type="nucleotide sequence ID" value="NZ_JADEWZ010000001.1"/>
</dbReference>
<evidence type="ECO:0000256" key="2">
    <source>
        <dbReference type="ARBA" id="ARBA00022517"/>
    </source>
</evidence>